<dbReference type="EMBL" id="QGNW01000057">
    <property type="protein sequence ID" value="RVX05100.1"/>
    <property type="molecule type" value="Genomic_DNA"/>
</dbReference>
<protein>
    <submittedName>
        <fullName evidence="1">Uncharacterized protein</fullName>
    </submittedName>
</protein>
<comment type="caution">
    <text evidence="1">The sequence shown here is derived from an EMBL/GenBank/DDBJ whole genome shotgun (WGS) entry which is preliminary data.</text>
</comment>
<dbReference type="AlphaFoldDB" id="A0A438J822"/>
<proteinExistence type="predicted"/>
<evidence type="ECO:0000313" key="2">
    <source>
        <dbReference type="Proteomes" id="UP000288805"/>
    </source>
</evidence>
<name>A0A438J822_VITVI</name>
<gene>
    <name evidence="1" type="ORF">CK203_020225</name>
</gene>
<evidence type="ECO:0000313" key="1">
    <source>
        <dbReference type="EMBL" id="RVX05100.1"/>
    </source>
</evidence>
<organism evidence="1 2">
    <name type="scientific">Vitis vinifera</name>
    <name type="common">Grape</name>
    <dbReference type="NCBI Taxonomy" id="29760"/>
    <lineage>
        <taxon>Eukaryota</taxon>
        <taxon>Viridiplantae</taxon>
        <taxon>Streptophyta</taxon>
        <taxon>Embryophyta</taxon>
        <taxon>Tracheophyta</taxon>
        <taxon>Spermatophyta</taxon>
        <taxon>Magnoliopsida</taxon>
        <taxon>eudicotyledons</taxon>
        <taxon>Gunneridae</taxon>
        <taxon>Pentapetalae</taxon>
        <taxon>rosids</taxon>
        <taxon>Vitales</taxon>
        <taxon>Vitaceae</taxon>
        <taxon>Viteae</taxon>
        <taxon>Vitis</taxon>
    </lineage>
</organism>
<sequence length="133" mass="15818">MCKLRVKGGLRFGKISLRNLALLGKWLWRYPRESTTLWHQVILSIYGTHSNGWDANTLVRWSHRCPWKAIAQVFQDFSKYTRFMVGDGERIRFWEDLWWGDQPLRSQYPRLFREVTDKNILISSILGSARPFS</sequence>
<dbReference type="Proteomes" id="UP000288805">
    <property type="component" value="Unassembled WGS sequence"/>
</dbReference>
<accession>A0A438J822</accession>
<reference evidence="1 2" key="1">
    <citation type="journal article" date="2018" name="PLoS Genet.">
        <title>Population sequencing reveals clonal diversity and ancestral inbreeding in the grapevine cultivar Chardonnay.</title>
        <authorList>
            <person name="Roach M.J."/>
            <person name="Johnson D.L."/>
            <person name="Bohlmann J."/>
            <person name="van Vuuren H.J."/>
            <person name="Jones S.J."/>
            <person name="Pretorius I.S."/>
            <person name="Schmidt S.A."/>
            <person name="Borneman A.R."/>
        </authorList>
    </citation>
    <scope>NUCLEOTIDE SEQUENCE [LARGE SCALE GENOMIC DNA]</scope>
    <source>
        <strain evidence="2">cv. Chardonnay</strain>
        <tissue evidence="1">Leaf</tissue>
    </source>
</reference>
<dbReference type="PANTHER" id="PTHR36617">
    <property type="entry name" value="PROTEIN, PUTATIVE-RELATED"/>
    <property type="match status" value="1"/>
</dbReference>
<dbReference type="PANTHER" id="PTHR36617:SF15">
    <property type="entry name" value="REVERSE TRANSCRIPTASE ZINC-BINDING DOMAIN-CONTAINING PROTEIN"/>
    <property type="match status" value="1"/>
</dbReference>